<evidence type="ECO:0000256" key="8">
    <source>
        <dbReference type="ARBA" id="ARBA00022630"/>
    </source>
</evidence>
<comment type="pathway">
    <text evidence="3">Hormone biosynthesis.</text>
</comment>
<dbReference type="Pfam" id="PF00498">
    <property type="entry name" value="FHA"/>
    <property type="match status" value="1"/>
</dbReference>
<dbReference type="InterPro" id="IPR008984">
    <property type="entry name" value="SMAD_FHA_dom_sf"/>
</dbReference>
<feature type="domain" description="FHA" evidence="14">
    <location>
        <begin position="599"/>
        <end position="649"/>
    </location>
</feature>
<dbReference type="Pfam" id="PF01494">
    <property type="entry name" value="FAD_binding_3"/>
    <property type="match status" value="1"/>
</dbReference>
<evidence type="ECO:0000256" key="6">
    <source>
        <dbReference type="ARBA" id="ARBA00015103"/>
    </source>
</evidence>
<dbReference type="PANTHER" id="PTHR46496">
    <property type="match status" value="1"/>
</dbReference>
<evidence type="ECO:0000256" key="7">
    <source>
        <dbReference type="ARBA" id="ARBA00022528"/>
    </source>
</evidence>
<dbReference type="PRINTS" id="PR00420">
    <property type="entry name" value="RNGMNOXGNASE"/>
</dbReference>
<evidence type="ECO:0000256" key="2">
    <source>
        <dbReference type="ARBA" id="ARBA00004229"/>
    </source>
</evidence>
<keyword evidence="7" id="KW-0150">Chloroplast</keyword>
<accession>A0AAV1IGS9</accession>
<dbReference type="GO" id="GO:0052662">
    <property type="term" value="F:zeaxanthin epoxidase activity"/>
    <property type="evidence" value="ECO:0007669"/>
    <property type="project" value="UniProtKB-EC"/>
</dbReference>
<keyword evidence="13" id="KW-0560">Oxidoreductase</keyword>
<dbReference type="SUPFAM" id="SSF51905">
    <property type="entry name" value="FAD/NAD(P)-binding domain"/>
    <property type="match status" value="1"/>
</dbReference>
<proteinExistence type="predicted"/>
<gene>
    <name evidence="15" type="ORF">CVIRNUC_008431</name>
</gene>
<dbReference type="GO" id="GO:0009688">
    <property type="term" value="P:abscisic acid biosynthetic process"/>
    <property type="evidence" value="ECO:0007669"/>
    <property type="project" value="UniProtKB-KW"/>
</dbReference>
<dbReference type="PROSITE" id="PS50006">
    <property type="entry name" value="FHA_DOMAIN"/>
    <property type="match status" value="1"/>
</dbReference>
<evidence type="ECO:0000256" key="9">
    <source>
        <dbReference type="ARBA" id="ARBA00022640"/>
    </source>
</evidence>
<dbReference type="GO" id="GO:0071949">
    <property type="term" value="F:FAD binding"/>
    <property type="evidence" value="ECO:0007669"/>
    <property type="project" value="InterPro"/>
</dbReference>
<dbReference type="Gene3D" id="2.60.200.20">
    <property type="match status" value="1"/>
</dbReference>
<dbReference type="Gene3D" id="3.50.50.60">
    <property type="entry name" value="FAD/NAD(P)-binding domain"/>
    <property type="match status" value="1"/>
</dbReference>
<keyword evidence="16" id="KW-1185">Reference proteome</keyword>
<reference evidence="15 16" key="1">
    <citation type="submission" date="2023-10" db="EMBL/GenBank/DDBJ databases">
        <authorList>
            <person name="Maclean D."/>
            <person name="Macfadyen A."/>
        </authorList>
    </citation>
    <scope>NUCLEOTIDE SEQUENCE [LARGE SCALE GENOMIC DNA]</scope>
</reference>
<evidence type="ECO:0000256" key="13">
    <source>
        <dbReference type="ARBA" id="ARBA00023002"/>
    </source>
</evidence>
<dbReference type="CDD" id="cd00060">
    <property type="entry name" value="FHA"/>
    <property type="match status" value="1"/>
</dbReference>
<comment type="pathway">
    <text evidence="4">Plant hormone biosynthesis; abscisate biosynthesis.</text>
</comment>
<keyword evidence="12" id="KW-0809">Transit peptide</keyword>
<dbReference type="AlphaFoldDB" id="A0AAV1IGS9"/>
<dbReference type="SMART" id="SM00240">
    <property type="entry name" value="FHA"/>
    <property type="match status" value="1"/>
</dbReference>
<keyword evidence="9" id="KW-0934">Plastid</keyword>
<evidence type="ECO:0000256" key="3">
    <source>
        <dbReference type="ARBA" id="ARBA00004972"/>
    </source>
</evidence>
<dbReference type="EC" id="1.14.15.21" evidence="5"/>
<evidence type="ECO:0000313" key="15">
    <source>
        <dbReference type="EMBL" id="CAK0785225.1"/>
    </source>
</evidence>
<keyword evidence="10" id="KW-0274">FAD</keyword>
<comment type="caution">
    <text evidence="15">The sequence shown here is derived from an EMBL/GenBank/DDBJ whole genome shotgun (WGS) entry which is preliminary data.</text>
</comment>
<evidence type="ECO:0000259" key="14">
    <source>
        <dbReference type="PROSITE" id="PS50006"/>
    </source>
</evidence>
<organism evidence="15 16">
    <name type="scientific">Coccomyxa viridis</name>
    <dbReference type="NCBI Taxonomy" id="1274662"/>
    <lineage>
        <taxon>Eukaryota</taxon>
        <taxon>Viridiplantae</taxon>
        <taxon>Chlorophyta</taxon>
        <taxon>core chlorophytes</taxon>
        <taxon>Trebouxiophyceae</taxon>
        <taxon>Trebouxiophyceae incertae sedis</taxon>
        <taxon>Coccomyxaceae</taxon>
        <taxon>Coccomyxa</taxon>
    </lineage>
</organism>
<keyword evidence="8" id="KW-0285">Flavoprotein</keyword>
<evidence type="ECO:0000256" key="4">
    <source>
        <dbReference type="ARBA" id="ARBA00005134"/>
    </source>
</evidence>
<dbReference type="SUPFAM" id="SSF49879">
    <property type="entry name" value="SMAD/FHA domain"/>
    <property type="match status" value="1"/>
</dbReference>
<evidence type="ECO:0000313" key="16">
    <source>
        <dbReference type="Proteomes" id="UP001314263"/>
    </source>
</evidence>
<dbReference type="EMBL" id="CAUYUE010000012">
    <property type="protein sequence ID" value="CAK0785225.1"/>
    <property type="molecule type" value="Genomic_DNA"/>
</dbReference>
<evidence type="ECO:0000256" key="5">
    <source>
        <dbReference type="ARBA" id="ARBA00012097"/>
    </source>
</evidence>
<sequence>MQTLEQPFPVLGRAALDRSSSVPGRRPLKKARSLQSFIHERQHSGVRRSPESACRTVHCSAAVTESVEAAPNNLSLSEDRRSKPKVIIAGAGIGGLVLAVGLLNKGFPVQLLERDLTAIRGEGKYRGPIQVQSNALAALEALDTEVAEDILSSGCVTGDRINGLCDGETGKWYVKFDTFHPAVEKGLPVTRVISRVTLQQILAKACTRVAGEDVILNDCRVVDYNERVNSEGQKKIAAILDDGREFEGDLLIGADGIWSKVRRKLVGSRPPTYSEYTCYTGISDFTPPDIDTVGYRVFLGNRQYFVSSDVGDGKMQWYAFHKEAAGGKDEPGTQKDRLLQIFGHWTDMVTDLIRATPEDDVIRRDIFDRPPIFKWTEGRVALLGDSAHAMQPNLGQGGCMAIEDGYQLAVDLTEAVQKSETSGRPVDIEELLKAYARKRIARTSTIHGLAGMAAIAASTYKAYLGEGLGPLSFIKQLRIPHPGRVGGYFAMNAVMPTMLAWVLGGNDSALRSADRQPHCRLDDKPKTFDEKDFVKFLWDDAAMLSSSRAHWTLVPAAEANTSAQQNSDSIDATQNGKRHTYGLRIAYPEQAKEICSKGLIVGSCAQADIRLESNQVKDRHAHVQRQADGGYTIEDLGSPCGTFVNGKKLAAGQRSKLCPGDEVAFGAKAGAHCTYRVKLIHASVWDQLNGKAPIKEGQDDRELLPA</sequence>
<evidence type="ECO:0000256" key="1">
    <source>
        <dbReference type="ARBA" id="ARBA00001974"/>
    </source>
</evidence>
<comment type="subcellular location">
    <subcellularLocation>
        <location evidence="2">Plastid</location>
        <location evidence="2">Chloroplast</location>
    </subcellularLocation>
</comment>
<evidence type="ECO:0000256" key="11">
    <source>
        <dbReference type="ARBA" id="ARBA00022865"/>
    </source>
</evidence>
<keyword evidence="11" id="KW-0937">Abscisic acid biosynthesis</keyword>
<dbReference type="Proteomes" id="UP001314263">
    <property type="component" value="Unassembled WGS sequence"/>
</dbReference>
<evidence type="ECO:0000256" key="12">
    <source>
        <dbReference type="ARBA" id="ARBA00022946"/>
    </source>
</evidence>
<dbReference type="InterPro" id="IPR036188">
    <property type="entry name" value="FAD/NAD-bd_sf"/>
</dbReference>
<dbReference type="PANTHER" id="PTHR46496:SF1">
    <property type="entry name" value="ZEAXANTHIN EPOXIDASE, CHLOROPLASTIC"/>
    <property type="match status" value="1"/>
</dbReference>
<protein>
    <recommendedName>
        <fullName evidence="6">Zeaxanthin epoxidase, chloroplastic</fullName>
        <ecNumber evidence="5">1.14.15.21</ecNumber>
    </recommendedName>
</protein>
<name>A0AAV1IGS9_9CHLO</name>
<dbReference type="InterPro" id="IPR002938">
    <property type="entry name" value="FAD-bd"/>
</dbReference>
<dbReference type="InterPro" id="IPR000253">
    <property type="entry name" value="FHA_dom"/>
</dbReference>
<dbReference type="GO" id="GO:0009507">
    <property type="term" value="C:chloroplast"/>
    <property type="evidence" value="ECO:0007669"/>
    <property type="project" value="UniProtKB-SubCell"/>
</dbReference>
<comment type="cofactor">
    <cofactor evidence="1">
        <name>FAD</name>
        <dbReference type="ChEBI" id="CHEBI:57692"/>
    </cofactor>
</comment>
<evidence type="ECO:0000256" key="10">
    <source>
        <dbReference type="ARBA" id="ARBA00022827"/>
    </source>
</evidence>